<proteinExistence type="predicted"/>
<dbReference type="Proteomes" id="UP000828941">
    <property type="component" value="Chromosome 12"/>
</dbReference>
<name>A0ACB9L612_BAUVA</name>
<organism evidence="1 2">
    <name type="scientific">Bauhinia variegata</name>
    <name type="common">Purple orchid tree</name>
    <name type="synonym">Phanera variegata</name>
    <dbReference type="NCBI Taxonomy" id="167791"/>
    <lineage>
        <taxon>Eukaryota</taxon>
        <taxon>Viridiplantae</taxon>
        <taxon>Streptophyta</taxon>
        <taxon>Embryophyta</taxon>
        <taxon>Tracheophyta</taxon>
        <taxon>Spermatophyta</taxon>
        <taxon>Magnoliopsida</taxon>
        <taxon>eudicotyledons</taxon>
        <taxon>Gunneridae</taxon>
        <taxon>Pentapetalae</taxon>
        <taxon>rosids</taxon>
        <taxon>fabids</taxon>
        <taxon>Fabales</taxon>
        <taxon>Fabaceae</taxon>
        <taxon>Cercidoideae</taxon>
        <taxon>Cercideae</taxon>
        <taxon>Bauhiniinae</taxon>
        <taxon>Bauhinia</taxon>
    </lineage>
</organism>
<dbReference type="EMBL" id="CM039437">
    <property type="protein sequence ID" value="KAI4305185.1"/>
    <property type="molecule type" value="Genomic_DNA"/>
</dbReference>
<gene>
    <name evidence="1" type="ORF">L6164_028568</name>
</gene>
<protein>
    <submittedName>
        <fullName evidence="1">Uncharacterized protein</fullName>
    </submittedName>
</protein>
<sequence>MQMLRSKVASLNHLRAIGDLHGDLGMSKQAPRLANLIDASDKWIGGSTIVVQNFFDGFRARIAAFHPGGPISIWFLSQNVTVLVVGDSIFVHGGLLPRHVSYGLEKINEEVRDWINGLSGRAIPCREEGVVWLRKFSRELAKNCDCSTLEHVLSTIPGVKRMIKGTQLKRLELMVFVMIKPFALI</sequence>
<accession>A0ACB9L612</accession>
<comment type="caution">
    <text evidence="1">The sequence shown here is derived from an EMBL/GenBank/DDBJ whole genome shotgun (WGS) entry which is preliminary data.</text>
</comment>
<keyword evidence="2" id="KW-1185">Reference proteome</keyword>
<reference evidence="1 2" key="1">
    <citation type="journal article" date="2022" name="DNA Res.">
        <title>Chromosomal-level genome assembly of the orchid tree Bauhinia variegata (Leguminosae; Cercidoideae) supports the allotetraploid origin hypothesis of Bauhinia.</title>
        <authorList>
            <person name="Zhong Y."/>
            <person name="Chen Y."/>
            <person name="Zheng D."/>
            <person name="Pang J."/>
            <person name="Liu Y."/>
            <person name="Luo S."/>
            <person name="Meng S."/>
            <person name="Qian L."/>
            <person name="Wei D."/>
            <person name="Dai S."/>
            <person name="Zhou R."/>
        </authorList>
    </citation>
    <scope>NUCLEOTIDE SEQUENCE [LARGE SCALE GENOMIC DNA]</scope>
    <source>
        <strain evidence="1">BV-YZ2020</strain>
    </source>
</reference>
<evidence type="ECO:0000313" key="1">
    <source>
        <dbReference type="EMBL" id="KAI4305185.1"/>
    </source>
</evidence>
<evidence type="ECO:0000313" key="2">
    <source>
        <dbReference type="Proteomes" id="UP000828941"/>
    </source>
</evidence>